<keyword evidence="3" id="KW-0175">Coiled coil</keyword>
<dbReference type="GO" id="GO:0005886">
    <property type="term" value="C:plasma membrane"/>
    <property type="evidence" value="ECO:0007669"/>
    <property type="project" value="UniProtKB-SubCell"/>
</dbReference>
<dbReference type="PROSITE" id="PS51257">
    <property type="entry name" value="PROKAR_LIPOPROTEIN"/>
    <property type="match status" value="1"/>
</dbReference>
<evidence type="ECO:0000256" key="2">
    <source>
        <dbReference type="RuleBase" id="RU362097"/>
    </source>
</evidence>
<organism evidence="4 5">
    <name type="scientific">Alcaligenes xylosoxydans xylosoxydans</name>
    <name type="common">Achromobacter xylosoxidans</name>
    <dbReference type="NCBI Taxonomy" id="85698"/>
    <lineage>
        <taxon>Bacteria</taxon>
        <taxon>Pseudomonadati</taxon>
        <taxon>Pseudomonadota</taxon>
        <taxon>Betaproteobacteria</taxon>
        <taxon>Burkholderiales</taxon>
        <taxon>Alcaligenaceae</taxon>
        <taxon>Achromobacter</taxon>
    </lineage>
</organism>
<keyword evidence="2" id="KW-1134">Transmembrane beta strand</keyword>
<keyword evidence="2" id="KW-0732">Signal</keyword>
<evidence type="ECO:0000313" key="4">
    <source>
        <dbReference type="EMBL" id="MCZ8404860.1"/>
    </source>
</evidence>
<protein>
    <submittedName>
        <fullName evidence="4">AdeC/AdeK/OprM family multidrug efflux complex outer membrane factor</fullName>
    </submittedName>
</protein>
<dbReference type="Proteomes" id="UP001141992">
    <property type="component" value="Unassembled WGS sequence"/>
</dbReference>
<reference evidence="4" key="1">
    <citation type="submission" date="2022-12" db="EMBL/GenBank/DDBJ databases">
        <authorList>
            <person name="Voronina O.L."/>
            <person name="Kunda M.S."/>
            <person name="Ryzhova N."/>
            <person name="Aksenova E.I."/>
        </authorList>
    </citation>
    <scope>NUCLEOTIDE SEQUENCE</scope>
    <source>
        <strain evidence="4">SCCH136:Ach223948</strain>
    </source>
</reference>
<dbReference type="Gene3D" id="1.20.1600.10">
    <property type="entry name" value="Outer membrane efflux proteins (OEP)"/>
    <property type="match status" value="1"/>
</dbReference>
<dbReference type="PANTHER" id="PTHR30203:SF32">
    <property type="entry name" value="CATION EFFLUX SYSTEM PROTEIN CUSC"/>
    <property type="match status" value="1"/>
</dbReference>
<feature type="coiled-coil region" evidence="3">
    <location>
        <begin position="224"/>
        <end position="251"/>
    </location>
</feature>
<name>A0A0D6HD33_ALCXX</name>
<dbReference type="GeneID" id="75276366"/>
<sequence>MKLQMRTLVSLSLAAALAGCSLAPTYERPDAPVSSAYPSGPAYKADAVGAVATADIGWRDFFADPLLQQLIEQSLANNRDLRVAALNVEAARAQYRIQRADLLPSVGIAGKETAQRTPADLSPSGQASTSHNYQVGAALSSWELDLFGRIRSLSDKALESYLALDETRTATQLTLIAEVANAYLTLRADQELLSLTRDTLKSQDDSYKLTKQSYDQGLSTALDLSQAEVSLRTAQRNLSQYTRQAAQDRNALVLLVGQPLSPEISAALDNAVKLDDGMLPTALPAGLPSELLARRPDIRAAEHQLKGANANIGAARAAFFPTISLTGNAGTASASLGGLFDAGSGAWSFVPQITVPIFAGGSLLAGLDLAKVQKNIQVAQYEKTIQTGFREVADALAGRGTLDEQIQAQQLLVAANQRAYDLSEQRFRQGIDDYLTVLDSQRSLYTAQQALVDTRLSRLSNLVTLYKVLGGGWTERTVTAAQPAPDAAAAPGGQPG</sequence>
<evidence type="ECO:0000256" key="1">
    <source>
        <dbReference type="ARBA" id="ARBA00007613"/>
    </source>
</evidence>
<dbReference type="Gene3D" id="2.20.200.10">
    <property type="entry name" value="Outer membrane efflux proteins (OEP)"/>
    <property type="match status" value="1"/>
</dbReference>
<proteinExistence type="inferred from homology"/>
<comment type="subcellular location">
    <subcellularLocation>
        <location evidence="2">Cell membrane</location>
        <topology evidence="2">Lipid-anchor</topology>
    </subcellularLocation>
</comment>
<dbReference type="KEGG" id="axx:ERS451415_02392"/>
<evidence type="ECO:0000256" key="3">
    <source>
        <dbReference type="SAM" id="Coils"/>
    </source>
</evidence>
<dbReference type="InterPro" id="IPR003423">
    <property type="entry name" value="OMP_efflux"/>
</dbReference>
<dbReference type="GO" id="GO:0015562">
    <property type="term" value="F:efflux transmembrane transporter activity"/>
    <property type="evidence" value="ECO:0007669"/>
    <property type="project" value="InterPro"/>
</dbReference>
<dbReference type="InterPro" id="IPR010131">
    <property type="entry name" value="MdtP/NodT-like"/>
</dbReference>
<evidence type="ECO:0000313" key="5">
    <source>
        <dbReference type="Proteomes" id="UP001141992"/>
    </source>
</evidence>
<comment type="similarity">
    <text evidence="1 2">Belongs to the outer membrane factor (OMF) (TC 1.B.17) family.</text>
</comment>
<keyword evidence="2" id="KW-0564">Palmitate</keyword>
<dbReference type="AlphaFoldDB" id="A0A0D6HD33"/>
<keyword evidence="2" id="KW-0449">Lipoprotein</keyword>
<gene>
    <name evidence="4" type="primary">adeC</name>
    <name evidence="4" type="ORF">O9570_25630</name>
</gene>
<dbReference type="RefSeq" id="WP_024068615.1">
    <property type="nucleotide sequence ID" value="NZ_CP014028.1"/>
</dbReference>
<dbReference type="SUPFAM" id="SSF56954">
    <property type="entry name" value="Outer membrane efflux proteins (OEP)"/>
    <property type="match status" value="1"/>
</dbReference>
<feature type="chain" id="PRO_5041477174" evidence="2">
    <location>
        <begin position="24"/>
        <end position="496"/>
    </location>
</feature>
<accession>A0A0D6HD33</accession>
<dbReference type="NCBIfam" id="TIGR01845">
    <property type="entry name" value="outer_NodT"/>
    <property type="match status" value="1"/>
</dbReference>
<comment type="caution">
    <text evidence="4">The sequence shown here is derived from an EMBL/GenBank/DDBJ whole genome shotgun (WGS) entry which is preliminary data.</text>
</comment>
<keyword evidence="2" id="KW-0812">Transmembrane</keyword>
<feature type="signal peptide" evidence="2">
    <location>
        <begin position="1"/>
        <end position="23"/>
    </location>
</feature>
<dbReference type="EMBL" id="JAPZVI010000030">
    <property type="protein sequence ID" value="MCZ8404860.1"/>
    <property type="molecule type" value="Genomic_DNA"/>
</dbReference>
<dbReference type="PANTHER" id="PTHR30203">
    <property type="entry name" value="OUTER MEMBRANE CATION EFFLUX PROTEIN"/>
    <property type="match status" value="1"/>
</dbReference>
<keyword evidence="2" id="KW-0472">Membrane</keyword>
<dbReference type="eggNOG" id="COG1538">
    <property type="taxonomic scope" value="Bacteria"/>
</dbReference>
<dbReference type="Pfam" id="PF02321">
    <property type="entry name" value="OEP"/>
    <property type="match status" value="2"/>
</dbReference>